<evidence type="ECO:0000313" key="4">
    <source>
        <dbReference type="Proteomes" id="UP000076586"/>
    </source>
</evidence>
<evidence type="ECO:0000256" key="1">
    <source>
        <dbReference type="ARBA" id="ARBA00023172"/>
    </source>
</evidence>
<reference evidence="4" key="2">
    <citation type="journal article" date="2017" name="Genome Announc.">
        <title>Draft genome sequence of Paludibacter jiangxiensis NM7(T), a propionate-producing fermentative bacterium.</title>
        <authorList>
            <person name="Qiu Y.-L."/>
            <person name="Tourlousse D.M."/>
            <person name="Matsuura N."/>
            <person name="Ohashi A."/>
            <person name="Sekiguchi Y."/>
        </authorList>
    </citation>
    <scope>NUCLEOTIDE SEQUENCE [LARGE SCALE GENOMIC DNA]</scope>
    <source>
        <strain evidence="4">NM7</strain>
    </source>
</reference>
<dbReference type="GO" id="GO:0015074">
    <property type="term" value="P:DNA integration"/>
    <property type="evidence" value="ECO:0007669"/>
    <property type="project" value="InterPro"/>
</dbReference>
<protein>
    <submittedName>
        <fullName evidence="3">Phage integrase family protein</fullName>
    </submittedName>
</protein>
<reference evidence="4" key="1">
    <citation type="submission" date="2016-04" db="EMBL/GenBank/DDBJ databases">
        <title>Draft genome sequence of Paludibacter jiangxiensis strain NM7.</title>
        <authorList>
            <person name="Qiu Y."/>
            <person name="Matsuura N."/>
            <person name="Ohashi A."/>
            <person name="Tourlousse M.D."/>
            <person name="Sekiguchi Y."/>
        </authorList>
    </citation>
    <scope>NUCLEOTIDE SEQUENCE [LARGE SCALE GENOMIC DNA]</scope>
    <source>
        <strain evidence="4">NM7</strain>
    </source>
</reference>
<dbReference type="InterPro" id="IPR002104">
    <property type="entry name" value="Integrase_catalytic"/>
</dbReference>
<comment type="caution">
    <text evidence="3">The sequence shown here is derived from an EMBL/GenBank/DDBJ whole genome shotgun (WGS) entry which is preliminary data.</text>
</comment>
<dbReference type="SUPFAM" id="SSF56349">
    <property type="entry name" value="DNA breaking-rejoining enzymes"/>
    <property type="match status" value="1"/>
</dbReference>
<gene>
    <name evidence="3" type="ORF">PJIAN_3723</name>
</gene>
<sequence length="97" mass="11313">MDSKCFLSQKGTVYSIQRINIILKEIKVNYNLKIDHFSSHSLRKTFGRAVYNNSGNNAEFALVKLSELFNHSDVRTTRKYLGLRNEELMETYDSLTF</sequence>
<dbReference type="AlphaFoldDB" id="A0A161L8F3"/>
<feature type="domain" description="Tyr recombinase" evidence="2">
    <location>
        <begin position="1"/>
        <end position="93"/>
    </location>
</feature>
<keyword evidence="4" id="KW-1185">Reference proteome</keyword>
<dbReference type="GO" id="GO:0003677">
    <property type="term" value="F:DNA binding"/>
    <property type="evidence" value="ECO:0007669"/>
    <property type="project" value="InterPro"/>
</dbReference>
<dbReference type="InterPro" id="IPR011010">
    <property type="entry name" value="DNA_brk_join_enz"/>
</dbReference>
<dbReference type="InterPro" id="IPR013762">
    <property type="entry name" value="Integrase-like_cat_sf"/>
</dbReference>
<name>A0A161L8F3_9BACT</name>
<organism evidence="3 4">
    <name type="scientific">Paludibacter jiangxiensis</name>
    <dbReference type="NCBI Taxonomy" id="681398"/>
    <lineage>
        <taxon>Bacteria</taxon>
        <taxon>Pseudomonadati</taxon>
        <taxon>Bacteroidota</taxon>
        <taxon>Bacteroidia</taxon>
        <taxon>Bacteroidales</taxon>
        <taxon>Paludibacteraceae</taxon>
        <taxon>Paludibacter</taxon>
    </lineage>
</organism>
<dbReference type="STRING" id="681398.PJIAN_3723"/>
<dbReference type="Pfam" id="PF00589">
    <property type="entry name" value="Phage_integrase"/>
    <property type="match status" value="1"/>
</dbReference>
<evidence type="ECO:0000259" key="2">
    <source>
        <dbReference type="PROSITE" id="PS51898"/>
    </source>
</evidence>
<dbReference type="PROSITE" id="PS51898">
    <property type="entry name" value="TYR_RECOMBINASE"/>
    <property type="match status" value="1"/>
</dbReference>
<dbReference type="Gene3D" id="1.10.443.10">
    <property type="entry name" value="Intergrase catalytic core"/>
    <property type="match status" value="1"/>
</dbReference>
<dbReference type="Proteomes" id="UP000076586">
    <property type="component" value="Unassembled WGS sequence"/>
</dbReference>
<dbReference type="EMBL" id="BDCR01000003">
    <property type="protein sequence ID" value="GAT63394.1"/>
    <property type="molecule type" value="Genomic_DNA"/>
</dbReference>
<dbReference type="GO" id="GO:0006310">
    <property type="term" value="P:DNA recombination"/>
    <property type="evidence" value="ECO:0007669"/>
    <property type="project" value="UniProtKB-KW"/>
</dbReference>
<keyword evidence="1" id="KW-0233">DNA recombination</keyword>
<evidence type="ECO:0000313" key="3">
    <source>
        <dbReference type="EMBL" id="GAT63394.1"/>
    </source>
</evidence>
<accession>A0A161L8F3</accession>
<proteinExistence type="predicted"/>